<reference evidence="4 5" key="1">
    <citation type="submission" date="2020-08" db="EMBL/GenBank/DDBJ databases">
        <title>Genomic Encyclopedia of Type Strains, Phase IV (KMG-IV): sequencing the most valuable type-strain genomes for metagenomic binning, comparative biology and taxonomic classification.</title>
        <authorList>
            <person name="Goeker M."/>
        </authorList>
    </citation>
    <scope>NUCLEOTIDE SEQUENCE [LARGE SCALE GENOMIC DNA]</scope>
    <source>
        <strain evidence="4 5">DSM 26575</strain>
    </source>
</reference>
<keyword evidence="4" id="KW-0238">DNA-binding</keyword>
<dbReference type="Proteomes" id="UP000582090">
    <property type="component" value="Unassembled WGS sequence"/>
</dbReference>
<dbReference type="PROSITE" id="PS50076">
    <property type="entry name" value="DNAJ_2"/>
    <property type="match status" value="1"/>
</dbReference>
<keyword evidence="1" id="KW-0175">Coiled coil</keyword>
<dbReference type="AlphaFoldDB" id="A0A7W6CMI5"/>
<protein>
    <submittedName>
        <fullName evidence="4">Curved DNA-binding protein CbpA</fullName>
    </submittedName>
</protein>
<dbReference type="PRINTS" id="PR00625">
    <property type="entry name" value="JDOMAIN"/>
</dbReference>
<feature type="region of interest" description="Disordered" evidence="2">
    <location>
        <begin position="192"/>
        <end position="223"/>
    </location>
</feature>
<comment type="caution">
    <text evidence="4">The sequence shown here is derived from an EMBL/GenBank/DDBJ whole genome shotgun (WGS) entry which is preliminary data.</text>
</comment>
<dbReference type="EMBL" id="JACIDW010000001">
    <property type="protein sequence ID" value="MBB3962729.1"/>
    <property type="molecule type" value="Genomic_DNA"/>
</dbReference>
<organism evidence="4 5">
    <name type="scientific">Rhizobium metallidurans</name>
    <dbReference type="NCBI Taxonomy" id="1265931"/>
    <lineage>
        <taxon>Bacteria</taxon>
        <taxon>Pseudomonadati</taxon>
        <taxon>Pseudomonadota</taxon>
        <taxon>Alphaproteobacteria</taxon>
        <taxon>Hyphomicrobiales</taxon>
        <taxon>Rhizobiaceae</taxon>
        <taxon>Rhizobium/Agrobacterium group</taxon>
        <taxon>Rhizobium</taxon>
    </lineage>
</organism>
<dbReference type="SUPFAM" id="SSF46565">
    <property type="entry name" value="Chaperone J-domain"/>
    <property type="match status" value="1"/>
</dbReference>
<dbReference type="InterPro" id="IPR052276">
    <property type="entry name" value="Diphthamide-biosynth_chaperone"/>
</dbReference>
<keyword evidence="5" id="KW-1185">Reference proteome</keyword>
<dbReference type="RefSeq" id="WP_183898445.1">
    <property type="nucleotide sequence ID" value="NZ_JACIDW010000001.1"/>
</dbReference>
<dbReference type="CDD" id="cd06257">
    <property type="entry name" value="DnaJ"/>
    <property type="match status" value="1"/>
</dbReference>
<dbReference type="GO" id="GO:0003677">
    <property type="term" value="F:DNA binding"/>
    <property type="evidence" value="ECO:0007669"/>
    <property type="project" value="UniProtKB-KW"/>
</dbReference>
<dbReference type="SMART" id="SM00271">
    <property type="entry name" value="DnaJ"/>
    <property type="match status" value="1"/>
</dbReference>
<dbReference type="PANTHER" id="PTHR44240">
    <property type="entry name" value="DNAJ DOMAIN (PROKARYOTIC HEAT SHOCK PROTEIN)-RELATED"/>
    <property type="match status" value="1"/>
</dbReference>
<dbReference type="Pfam" id="PF00226">
    <property type="entry name" value="DnaJ"/>
    <property type="match status" value="1"/>
</dbReference>
<dbReference type="PANTHER" id="PTHR44240:SF10">
    <property type="entry name" value="J DOMAIN-CONTAINING PROTEIN"/>
    <property type="match status" value="1"/>
</dbReference>
<sequence>MTNPYEILGVRRDASDDQIKSAYRRRAKTTHPDSGGDPNAFGRVQKAYELLLDPVRRKVFDDTGYDVELADPVDLQALIVIEKLVNELTLDEREPGSFDPLARMRDDLSEDMRKARFSKRELERHAARIEHHLERLEKRPSTDILGSMLRARVKAIASAISETEAKIKASERACEMLYDYAYEVDVSENEDGLLTEEEAAPTISAPRREDRPLWVVPATAQEG</sequence>
<dbReference type="InterPro" id="IPR001623">
    <property type="entry name" value="DnaJ_domain"/>
</dbReference>
<dbReference type="Gene3D" id="1.10.287.110">
    <property type="entry name" value="DnaJ domain"/>
    <property type="match status" value="1"/>
</dbReference>
<gene>
    <name evidence="4" type="ORF">GGQ67_000347</name>
</gene>
<accession>A0A7W6CMI5</accession>
<evidence type="ECO:0000256" key="1">
    <source>
        <dbReference type="SAM" id="Coils"/>
    </source>
</evidence>
<evidence type="ECO:0000259" key="3">
    <source>
        <dbReference type="PROSITE" id="PS50076"/>
    </source>
</evidence>
<name>A0A7W6CMI5_9HYPH</name>
<dbReference type="InterPro" id="IPR036869">
    <property type="entry name" value="J_dom_sf"/>
</dbReference>
<evidence type="ECO:0000256" key="2">
    <source>
        <dbReference type="SAM" id="MobiDB-lite"/>
    </source>
</evidence>
<evidence type="ECO:0000313" key="4">
    <source>
        <dbReference type="EMBL" id="MBB3962729.1"/>
    </source>
</evidence>
<feature type="coiled-coil region" evidence="1">
    <location>
        <begin position="105"/>
        <end position="139"/>
    </location>
</feature>
<evidence type="ECO:0000313" key="5">
    <source>
        <dbReference type="Proteomes" id="UP000582090"/>
    </source>
</evidence>
<feature type="domain" description="J" evidence="3">
    <location>
        <begin position="3"/>
        <end position="64"/>
    </location>
</feature>
<proteinExistence type="predicted"/>